<name>A0ABD0NXB3_CIRMR</name>
<evidence type="ECO:0000256" key="1">
    <source>
        <dbReference type="ARBA" id="ARBA00004613"/>
    </source>
</evidence>
<reference evidence="8 9" key="1">
    <citation type="submission" date="2024-05" db="EMBL/GenBank/DDBJ databases">
        <title>Genome sequencing and assembly of Indian major carp, Cirrhinus mrigala (Hamilton, 1822).</title>
        <authorList>
            <person name="Mohindra V."/>
            <person name="Chowdhury L.M."/>
            <person name="Lal K."/>
            <person name="Jena J.K."/>
        </authorList>
    </citation>
    <scope>NUCLEOTIDE SEQUENCE [LARGE SCALE GENOMIC DNA]</scope>
    <source>
        <strain evidence="8">CM1030</strain>
        <tissue evidence="8">Blood</tissue>
    </source>
</reference>
<dbReference type="PROSITE" id="PS51406">
    <property type="entry name" value="FIBRINOGEN_C_2"/>
    <property type="match status" value="1"/>
</dbReference>
<keyword evidence="6" id="KW-0325">Glycoprotein</keyword>
<dbReference type="InterPro" id="IPR037579">
    <property type="entry name" value="FIB_ANG-like"/>
</dbReference>
<dbReference type="Proteomes" id="UP001529510">
    <property type="component" value="Unassembled WGS sequence"/>
</dbReference>
<dbReference type="PANTHER" id="PTHR47221:SF6">
    <property type="entry name" value="FIBRINOGEN ALPHA CHAIN"/>
    <property type="match status" value="1"/>
</dbReference>
<dbReference type="Gene3D" id="3.90.215.10">
    <property type="entry name" value="Gamma Fibrinogen, chain A, domain 1"/>
    <property type="match status" value="1"/>
</dbReference>
<accession>A0ABD0NXB3</accession>
<keyword evidence="5" id="KW-1015">Disulfide bond</keyword>
<gene>
    <name evidence="8" type="ORF">M9458_038263</name>
</gene>
<keyword evidence="4" id="KW-0175">Coiled coil</keyword>
<dbReference type="GO" id="GO:0005576">
    <property type="term" value="C:extracellular region"/>
    <property type="evidence" value="ECO:0007669"/>
    <property type="project" value="UniProtKB-SubCell"/>
</dbReference>
<keyword evidence="9" id="KW-1185">Reference proteome</keyword>
<dbReference type="Pfam" id="PF00147">
    <property type="entry name" value="Fibrinogen_C"/>
    <property type="match status" value="1"/>
</dbReference>
<feature type="non-terminal residue" evidence="8">
    <location>
        <position position="1"/>
    </location>
</feature>
<evidence type="ECO:0000256" key="5">
    <source>
        <dbReference type="ARBA" id="ARBA00023157"/>
    </source>
</evidence>
<evidence type="ECO:0000256" key="6">
    <source>
        <dbReference type="ARBA" id="ARBA00023180"/>
    </source>
</evidence>
<evidence type="ECO:0000259" key="7">
    <source>
        <dbReference type="PROSITE" id="PS51406"/>
    </source>
</evidence>
<feature type="non-terminal residue" evidence="8">
    <location>
        <position position="55"/>
    </location>
</feature>
<evidence type="ECO:0000256" key="2">
    <source>
        <dbReference type="ARBA" id="ARBA00022525"/>
    </source>
</evidence>
<evidence type="ECO:0000313" key="9">
    <source>
        <dbReference type="Proteomes" id="UP001529510"/>
    </source>
</evidence>
<evidence type="ECO:0000256" key="3">
    <source>
        <dbReference type="ARBA" id="ARBA00022729"/>
    </source>
</evidence>
<evidence type="ECO:0000313" key="8">
    <source>
        <dbReference type="EMBL" id="KAL0166419.1"/>
    </source>
</evidence>
<evidence type="ECO:0000256" key="4">
    <source>
        <dbReference type="ARBA" id="ARBA00023054"/>
    </source>
</evidence>
<dbReference type="PANTHER" id="PTHR47221">
    <property type="entry name" value="FIBRINOGEN ALPHA CHAIN"/>
    <property type="match status" value="1"/>
</dbReference>
<proteinExistence type="predicted"/>
<comment type="subcellular location">
    <subcellularLocation>
        <location evidence="1">Secreted</location>
    </subcellularLocation>
</comment>
<dbReference type="EMBL" id="JAMKFB020000019">
    <property type="protein sequence ID" value="KAL0166419.1"/>
    <property type="molecule type" value="Genomic_DNA"/>
</dbReference>
<sequence>GFGSVSAEHWLGNEFVHILTNQRQYALRVELTDWDGHQAFSQYDSFHIDSEKHNY</sequence>
<dbReference type="AlphaFoldDB" id="A0ABD0NXB3"/>
<organism evidence="8 9">
    <name type="scientific">Cirrhinus mrigala</name>
    <name type="common">Mrigala</name>
    <dbReference type="NCBI Taxonomy" id="683832"/>
    <lineage>
        <taxon>Eukaryota</taxon>
        <taxon>Metazoa</taxon>
        <taxon>Chordata</taxon>
        <taxon>Craniata</taxon>
        <taxon>Vertebrata</taxon>
        <taxon>Euteleostomi</taxon>
        <taxon>Actinopterygii</taxon>
        <taxon>Neopterygii</taxon>
        <taxon>Teleostei</taxon>
        <taxon>Ostariophysi</taxon>
        <taxon>Cypriniformes</taxon>
        <taxon>Cyprinidae</taxon>
        <taxon>Labeoninae</taxon>
        <taxon>Labeonini</taxon>
        <taxon>Cirrhinus</taxon>
    </lineage>
</organism>
<comment type="caution">
    <text evidence="8">The sequence shown here is derived from an EMBL/GenBank/DDBJ whole genome shotgun (WGS) entry which is preliminary data.</text>
</comment>
<dbReference type="InterPro" id="IPR002181">
    <property type="entry name" value="Fibrinogen_a/b/g_C_dom"/>
</dbReference>
<keyword evidence="2" id="KW-0964">Secreted</keyword>
<dbReference type="SUPFAM" id="SSF56496">
    <property type="entry name" value="Fibrinogen C-terminal domain-like"/>
    <property type="match status" value="1"/>
</dbReference>
<feature type="domain" description="Fibrinogen C-terminal" evidence="7">
    <location>
        <begin position="1"/>
        <end position="55"/>
    </location>
</feature>
<dbReference type="InterPro" id="IPR014716">
    <property type="entry name" value="Fibrinogen_a/b/g_C_1"/>
</dbReference>
<dbReference type="InterPro" id="IPR036056">
    <property type="entry name" value="Fibrinogen-like_C"/>
</dbReference>
<keyword evidence="3" id="KW-0732">Signal</keyword>
<protein>
    <recommendedName>
        <fullName evidence="7">Fibrinogen C-terminal domain-containing protein</fullName>
    </recommendedName>
</protein>